<dbReference type="Proteomes" id="UP000030645">
    <property type="component" value="Unassembled WGS sequence"/>
</dbReference>
<gene>
    <name evidence="1" type="ORF">L484_004156</name>
</gene>
<dbReference type="AlphaFoldDB" id="W9QF96"/>
<reference evidence="2" key="1">
    <citation type="submission" date="2013-01" db="EMBL/GenBank/DDBJ databases">
        <title>Draft Genome Sequence of a Mulberry Tree, Morus notabilis C.K. Schneid.</title>
        <authorList>
            <person name="He N."/>
            <person name="Zhao S."/>
        </authorList>
    </citation>
    <scope>NUCLEOTIDE SEQUENCE</scope>
</reference>
<organism evidence="1 2">
    <name type="scientific">Morus notabilis</name>
    <dbReference type="NCBI Taxonomy" id="981085"/>
    <lineage>
        <taxon>Eukaryota</taxon>
        <taxon>Viridiplantae</taxon>
        <taxon>Streptophyta</taxon>
        <taxon>Embryophyta</taxon>
        <taxon>Tracheophyta</taxon>
        <taxon>Spermatophyta</taxon>
        <taxon>Magnoliopsida</taxon>
        <taxon>eudicotyledons</taxon>
        <taxon>Gunneridae</taxon>
        <taxon>Pentapetalae</taxon>
        <taxon>rosids</taxon>
        <taxon>fabids</taxon>
        <taxon>Rosales</taxon>
        <taxon>Moraceae</taxon>
        <taxon>Moreae</taxon>
        <taxon>Morus</taxon>
    </lineage>
</organism>
<evidence type="ECO:0000313" key="1">
    <source>
        <dbReference type="EMBL" id="EXB32142.1"/>
    </source>
</evidence>
<keyword evidence="2" id="KW-1185">Reference proteome</keyword>
<evidence type="ECO:0000313" key="2">
    <source>
        <dbReference type="Proteomes" id="UP000030645"/>
    </source>
</evidence>
<protein>
    <submittedName>
        <fullName evidence="1">Uncharacterized protein</fullName>
    </submittedName>
</protein>
<name>W9QF96_9ROSA</name>
<sequence length="62" mass="7256">MALSGLLCLNKRSIPSSYIERTYQRLHLDQEKDPRILMAVLDKIDELCYKHNGWPPHLHQAV</sequence>
<dbReference type="EMBL" id="KE343521">
    <property type="protein sequence ID" value="EXB32142.1"/>
    <property type="molecule type" value="Genomic_DNA"/>
</dbReference>
<proteinExistence type="predicted"/>
<accession>W9QF96</accession>